<dbReference type="EMBL" id="QSSQ01000034">
    <property type="protein sequence ID" value="RGL98337.1"/>
    <property type="molecule type" value="Genomic_DNA"/>
</dbReference>
<evidence type="ECO:0000313" key="2">
    <source>
        <dbReference type="Proteomes" id="UP000261257"/>
    </source>
</evidence>
<dbReference type="Proteomes" id="UP000261257">
    <property type="component" value="Unassembled WGS sequence"/>
</dbReference>
<accession>A0A3E4TZX1</accession>
<keyword evidence="1" id="KW-0238">DNA-binding</keyword>
<sequence>MNILDTQGIMDLLHISINSVYKMYKDPDCPTFKVNGEYRIIEEELIKFLKEKSINTVDKRKRKTG</sequence>
<organism evidence="1 2">
    <name type="scientific">Hungatella hathewayi</name>
    <dbReference type="NCBI Taxonomy" id="154046"/>
    <lineage>
        <taxon>Bacteria</taxon>
        <taxon>Bacillati</taxon>
        <taxon>Bacillota</taxon>
        <taxon>Clostridia</taxon>
        <taxon>Lachnospirales</taxon>
        <taxon>Lachnospiraceae</taxon>
        <taxon>Hungatella</taxon>
    </lineage>
</organism>
<protein>
    <submittedName>
        <fullName evidence="1">DNA-binding protein</fullName>
    </submittedName>
</protein>
<comment type="caution">
    <text evidence="1">The sequence shown here is derived from an EMBL/GenBank/DDBJ whole genome shotgun (WGS) entry which is preliminary data.</text>
</comment>
<name>A0A3E4TZX1_9FIRM</name>
<dbReference type="GO" id="GO:0003677">
    <property type="term" value="F:DNA binding"/>
    <property type="evidence" value="ECO:0007669"/>
    <property type="project" value="UniProtKB-KW"/>
</dbReference>
<evidence type="ECO:0000313" key="1">
    <source>
        <dbReference type="EMBL" id="RGL98337.1"/>
    </source>
</evidence>
<reference evidence="1 2" key="1">
    <citation type="submission" date="2018-08" db="EMBL/GenBank/DDBJ databases">
        <title>A genome reference for cultivated species of the human gut microbiota.</title>
        <authorList>
            <person name="Zou Y."/>
            <person name="Xue W."/>
            <person name="Luo G."/>
        </authorList>
    </citation>
    <scope>NUCLEOTIDE SEQUENCE [LARGE SCALE GENOMIC DNA]</scope>
    <source>
        <strain evidence="1 2">TF05-11AC</strain>
    </source>
</reference>
<proteinExistence type="predicted"/>
<dbReference type="AlphaFoldDB" id="A0A3E4TZX1"/>
<gene>
    <name evidence="1" type="ORF">DXC39_24470</name>
</gene>